<dbReference type="EMBL" id="JABXBU010000012">
    <property type="protein sequence ID" value="KAF8788933.1"/>
    <property type="molecule type" value="Genomic_DNA"/>
</dbReference>
<evidence type="ECO:0000256" key="1">
    <source>
        <dbReference type="SAM" id="MobiDB-lite"/>
    </source>
</evidence>
<sequence length="78" mass="8565">MKCNFLPRHITSDDLFLEIRRVPACPHDLDRAIFAPSFDIRSAARSFPPGILPRTSTGPRVVSGVANRGNKRVPGTPP</sequence>
<keyword evidence="3" id="KW-1185">Reference proteome</keyword>
<dbReference type="AlphaFoldDB" id="A0A8T0FJG2"/>
<name>A0A8T0FJG2_ARGBR</name>
<reference evidence="2" key="1">
    <citation type="journal article" date="2020" name="bioRxiv">
        <title>Chromosome-level reference genome of the European wasp spider Argiope bruennichi: a resource for studies on range expansion and evolutionary adaptation.</title>
        <authorList>
            <person name="Sheffer M.M."/>
            <person name="Hoppe A."/>
            <person name="Krehenwinkel H."/>
            <person name="Uhl G."/>
            <person name="Kuss A.W."/>
            <person name="Jensen L."/>
            <person name="Jensen C."/>
            <person name="Gillespie R.G."/>
            <person name="Hoff K.J."/>
            <person name="Prost S."/>
        </authorList>
    </citation>
    <scope>NUCLEOTIDE SEQUENCE</scope>
</reference>
<dbReference type="Proteomes" id="UP000807504">
    <property type="component" value="Unassembled WGS sequence"/>
</dbReference>
<gene>
    <name evidence="2" type="ORF">HNY73_006921</name>
</gene>
<comment type="caution">
    <text evidence="2">The sequence shown here is derived from an EMBL/GenBank/DDBJ whole genome shotgun (WGS) entry which is preliminary data.</text>
</comment>
<accession>A0A8T0FJG2</accession>
<feature type="region of interest" description="Disordered" evidence="1">
    <location>
        <begin position="49"/>
        <end position="78"/>
    </location>
</feature>
<evidence type="ECO:0000313" key="2">
    <source>
        <dbReference type="EMBL" id="KAF8788933.1"/>
    </source>
</evidence>
<evidence type="ECO:0000313" key="3">
    <source>
        <dbReference type="Proteomes" id="UP000807504"/>
    </source>
</evidence>
<proteinExistence type="predicted"/>
<protein>
    <submittedName>
        <fullName evidence="2">Uncharacterized protein</fullName>
    </submittedName>
</protein>
<reference evidence="2" key="2">
    <citation type="submission" date="2020-06" db="EMBL/GenBank/DDBJ databases">
        <authorList>
            <person name="Sheffer M."/>
        </authorList>
    </citation>
    <scope>NUCLEOTIDE SEQUENCE</scope>
</reference>
<organism evidence="2 3">
    <name type="scientific">Argiope bruennichi</name>
    <name type="common">Wasp spider</name>
    <name type="synonym">Aranea bruennichi</name>
    <dbReference type="NCBI Taxonomy" id="94029"/>
    <lineage>
        <taxon>Eukaryota</taxon>
        <taxon>Metazoa</taxon>
        <taxon>Ecdysozoa</taxon>
        <taxon>Arthropoda</taxon>
        <taxon>Chelicerata</taxon>
        <taxon>Arachnida</taxon>
        <taxon>Araneae</taxon>
        <taxon>Araneomorphae</taxon>
        <taxon>Entelegynae</taxon>
        <taxon>Araneoidea</taxon>
        <taxon>Araneidae</taxon>
        <taxon>Argiope</taxon>
    </lineage>
</organism>